<evidence type="ECO:0000256" key="14">
    <source>
        <dbReference type="SAM" id="Phobius"/>
    </source>
</evidence>
<dbReference type="AlphaFoldDB" id="A0AA38TK57"/>
<evidence type="ECO:0000256" key="6">
    <source>
        <dbReference type="ARBA" id="ARBA00022741"/>
    </source>
</evidence>
<evidence type="ECO:0000313" key="18">
    <source>
        <dbReference type="Proteomes" id="UP001172457"/>
    </source>
</evidence>
<dbReference type="InterPro" id="IPR001245">
    <property type="entry name" value="Ser-Thr/Tyr_kinase_cat_dom"/>
</dbReference>
<evidence type="ECO:0000256" key="5">
    <source>
        <dbReference type="ARBA" id="ARBA00022729"/>
    </source>
</evidence>
<dbReference type="Proteomes" id="UP001172457">
    <property type="component" value="Chromosome 2"/>
</dbReference>
<evidence type="ECO:0000256" key="3">
    <source>
        <dbReference type="ARBA" id="ARBA00022679"/>
    </source>
</evidence>
<dbReference type="Gene3D" id="2.60.120.430">
    <property type="entry name" value="Galactose-binding lectin"/>
    <property type="match status" value="2"/>
</dbReference>
<feature type="signal peptide" evidence="15">
    <location>
        <begin position="1"/>
        <end position="21"/>
    </location>
</feature>
<dbReference type="EMBL" id="JARYMX010000002">
    <property type="protein sequence ID" value="KAJ9562409.1"/>
    <property type="molecule type" value="Genomic_DNA"/>
</dbReference>
<dbReference type="PROSITE" id="PS00107">
    <property type="entry name" value="PROTEIN_KINASE_ATP"/>
    <property type="match status" value="1"/>
</dbReference>
<keyword evidence="3" id="KW-0808">Transferase</keyword>
<dbReference type="FunFam" id="2.60.120.430:FF:000007">
    <property type="entry name" value="FERONIA receptor-like kinase"/>
    <property type="match status" value="1"/>
</dbReference>
<evidence type="ECO:0000256" key="15">
    <source>
        <dbReference type="SAM" id="SignalP"/>
    </source>
</evidence>
<dbReference type="PANTHER" id="PTHR34590">
    <property type="entry name" value="OS03G0124300 PROTEIN-RELATED"/>
    <property type="match status" value="1"/>
</dbReference>
<keyword evidence="4 14" id="KW-0812">Transmembrane</keyword>
<evidence type="ECO:0000256" key="1">
    <source>
        <dbReference type="ARBA" id="ARBA00004479"/>
    </source>
</evidence>
<evidence type="ECO:0000313" key="17">
    <source>
        <dbReference type="EMBL" id="KAJ9562409.1"/>
    </source>
</evidence>
<reference evidence="17" key="1">
    <citation type="submission" date="2023-03" db="EMBL/GenBank/DDBJ databases">
        <title>Chromosome-scale reference genome and RAD-based genetic map of yellow starthistle (Centaurea solstitialis) reveal putative structural variation and QTLs associated with invader traits.</title>
        <authorList>
            <person name="Reatini B."/>
            <person name="Cang F.A."/>
            <person name="Jiang Q."/>
            <person name="Mckibben M.T.W."/>
            <person name="Barker M.S."/>
            <person name="Rieseberg L.H."/>
            <person name="Dlugosch K.M."/>
        </authorList>
    </citation>
    <scope>NUCLEOTIDE SEQUENCE</scope>
    <source>
        <strain evidence="17">CAN-66</strain>
        <tissue evidence="17">Leaf</tissue>
    </source>
</reference>
<keyword evidence="9 14" id="KW-1133">Transmembrane helix</keyword>
<dbReference type="PROSITE" id="PS50011">
    <property type="entry name" value="PROTEIN_KINASE_DOM"/>
    <property type="match status" value="1"/>
</dbReference>
<keyword evidence="7" id="KW-0418">Kinase</keyword>
<keyword evidence="18" id="KW-1185">Reference proteome</keyword>
<keyword evidence="8 12" id="KW-0067">ATP-binding</keyword>
<keyword evidence="2" id="KW-0723">Serine/threonine-protein kinase</keyword>
<dbReference type="InterPro" id="IPR024788">
    <property type="entry name" value="Malectin-like_Carb-bd_dom"/>
</dbReference>
<evidence type="ECO:0000256" key="9">
    <source>
        <dbReference type="ARBA" id="ARBA00022989"/>
    </source>
</evidence>
<organism evidence="17 18">
    <name type="scientific">Centaurea solstitialis</name>
    <name type="common">yellow star-thistle</name>
    <dbReference type="NCBI Taxonomy" id="347529"/>
    <lineage>
        <taxon>Eukaryota</taxon>
        <taxon>Viridiplantae</taxon>
        <taxon>Streptophyta</taxon>
        <taxon>Embryophyta</taxon>
        <taxon>Tracheophyta</taxon>
        <taxon>Spermatophyta</taxon>
        <taxon>Magnoliopsida</taxon>
        <taxon>eudicotyledons</taxon>
        <taxon>Gunneridae</taxon>
        <taxon>Pentapetalae</taxon>
        <taxon>asterids</taxon>
        <taxon>campanulids</taxon>
        <taxon>Asterales</taxon>
        <taxon>Asteraceae</taxon>
        <taxon>Carduoideae</taxon>
        <taxon>Cardueae</taxon>
        <taxon>Centaureinae</taxon>
        <taxon>Centaurea</taxon>
    </lineage>
</organism>
<keyword evidence="6 12" id="KW-0547">Nucleotide-binding</keyword>
<evidence type="ECO:0000256" key="11">
    <source>
        <dbReference type="ARBA" id="ARBA00023180"/>
    </source>
</evidence>
<keyword evidence="5 15" id="KW-0732">Signal</keyword>
<sequence>MFTIIFPLLFLFSTTTTTVQSHKATDHFLACGSSSTTTFSGRRWDGDERSKFMPANIATTSFSSTPSHQDPSVPRTPYSTARIFNATSSFTYTFPVSRGPKFLRLHFYPATYSDLQPNQSFFSVSSNGYSLLTNFSAFLTAYFMEKIRSDAGNPNPHVSYFVKEFIIYVKDAHILNVTFTPSPNSYSFINGIEIVSMPENLYFNAKNLKYVSIKSGPKIANRMALETIYRVNMGGQAISGEADTGMYRSWEQDDGYIFGASGLTPVNTTPITYTTETPNYTAPEQVYATQRSMGNLSEYYNLTWILPVDYGFYYLIRLHFCNLIPDYNRSGLMVFTIFINNQTAEDEADPLFWTQGKAHPVFKDYVLFVGDPDNGGKGKQDLWLAMHPNLRASAEWGDAYLNGLEAFKLSMPPGTLSSPNPELSSTPPLPMPSSPMETYKNKTPPYAAIIGGVGGGLAFLSLLLLVIFRRRVKNYAWGPASIESKSTNSYRSPLPSDRCRRFSLAEMKAATRKFNDDCVIGHGGFGKVYKGYIDNGTTAVAIKRLNTSSSQGVREFLTEIGMLSKLRHVHLVPLIGYCDDHKEMVLVYGYMAHGTLREHLYKSNNPPLPWRTRLHICIGAAQGLHHLHTSGKRSIIHRDVKSTNILLDENWVAKVSDFGLSKLGPNDPSQSHVSTTVKGSMGYVDPEYYIRQQLTDKSDVYSFGVVLLETSYDSGVPKEQASLVEWGKHCYRKGTLDQIIDPKLRDEIAPECLMKFGEVAYSCLKEQGCDRSTMEEVVYKLEVALEAQKTGEKTGGGLGSENHELAFLRHGGATTTDDDVLSGSLEIRNGTSSSSTAYEGDFGHYMFQIQQ</sequence>
<evidence type="ECO:0000256" key="10">
    <source>
        <dbReference type="ARBA" id="ARBA00023136"/>
    </source>
</evidence>
<dbReference type="FunFam" id="2.60.120.430:FF:000003">
    <property type="entry name" value="FERONIA receptor-like kinase"/>
    <property type="match status" value="1"/>
</dbReference>
<evidence type="ECO:0000256" key="13">
    <source>
        <dbReference type="SAM" id="MobiDB-lite"/>
    </source>
</evidence>
<dbReference type="InterPro" id="IPR011009">
    <property type="entry name" value="Kinase-like_dom_sf"/>
</dbReference>
<dbReference type="GO" id="GO:0005524">
    <property type="term" value="F:ATP binding"/>
    <property type="evidence" value="ECO:0007669"/>
    <property type="project" value="UniProtKB-UniRule"/>
</dbReference>
<feature type="region of interest" description="Disordered" evidence="13">
    <location>
        <begin position="415"/>
        <end position="434"/>
    </location>
</feature>
<accession>A0AA38TK57</accession>
<evidence type="ECO:0000256" key="12">
    <source>
        <dbReference type="PROSITE-ProRule" id="PRU10141"/>
    </source>
</evidence>
<dbReference type="GO" id="GO:0016020">
    <property type="term" value="C:membrane"/>
    <property type="evidence" value="ECO:0007669"/>
    <property type="project" value="UniProtKB-SubCell"/>
</dbReference>
<dbReference type="InterPro" id="IPR045272">
    <property type="entry name" value="ANXUR1/2-like"/>
</dbReference>
<evidence type="ECO:0000259" key="16">
    <source>
        <dbReference type="PROSITE" id="PS50011"/>
    </source>
</evidence>
<dbReference type="InterPro" id="IPR017441">
    <property type="entry name" value="Protein_kinase_ATP_BS"/>
</dbReference>
<name>A0AA38TK57_9ASTR</name>
<dbReference type="Gene3D" id="3.30.200.20">
    <property type="entry name" value="Phosphorylase Kinase, domain 1"/>
    <property type="match status" value="1"/>
</dbReference>
<comment type="caution">
    <text evidence="17">The sequence shown here is derived from an EMBL/GenBank/DDBJ whole genome shotgun (WGS) entry which is preliminary data.</text>
</comment>
<feature type="non-terminal residue" evidence="17">
    <location>
        <position position="851"/>
    </location>
</feature>
<dbReference type="PANTHER" id="PTHR34590:SF5">
    <property type="entry name" value="OS04G0586500 PROTEIN"/>
    <property type="match status" value="1"/>
</dbReference>
<dbReference type="GO" id="GO:0010038">
    <property type="term" value="P:response to metal ion"/>
    <property type="evidence" value="ECO:0007669"/>
    <property type="project" value="UniProtKB-ARBA"/>
</dbReference>
<evidence type="ECO:0000256" key="2">
    <source>
        <dbReference type="ARBA" id="ARBA00022527"/>
    </source>
</evidence>
<evidence type="ECO:0000256" key="7">
    <source>
        <dbReference type="ARBA" id="ARBA00022777"/>
    </source>
</evidence>
<comment type="subcellular location">
    <subcellularLocation>
        <location evidence="1">Membrane</location>
        <topology evidence="1">Single-pass type I membrane protein</topology>
    </subcellularLocation>
</comment>
<dbReference type="CDD" id="cd14066">
    <property type="entry name" value="STKc_IRAK"/>
    <property type="match status" value="1"/>
</dbReference>
<feature type="binding site" evidence="12">
    <location>
        <position position="543"/>
    </location>
    <ligand>
        <name>ATP</name>
        <dbReference type="ChEBI" id="CHEBI:30616"/>
    </ligand>
</feature>
<feature type="transmembrane region" description="Helical" evidence="14">
    <location>
        <begin position="446"/>
        <end position="468"/>
    </location>
</feature>
<keyword evidence="10 14" id="KW-0472">Membrane</keyword>
<dbReference type="PROSITE" id="PS00108">
    <property type="entry name" value="PROTEIN_KINASE_ST"/>
    <property type="match status" value="1"/>
</dbReference>
<feature type="chain" id="PRO_5041252044" description="Protein kinase domain-containing protein" evidence="15">
    <location>
        <begin position="22"/>
        <end position="851"/>
    </location>
</feature>
<dbReference type="InterPro" id="IPR008271">
    <property type="entry name" value="Ser/Thr_kinase_AS"/>
</dbReference>
<dbReference type="FunFam" id="1.10.510.10:FF:000252">
    <property type="entry name" value="Receptor-like protein kinase FERONIA"/>
    <property type="match status" value="1"/>
</dbReference>
<proteinExistence type="predicted"/>
<dbReference type="GO" id="GO:0004714">
    <property type="term" value="F:transmembrane receptor protein tyrosine kinase activity"/>
    <property type="evidence" value="ECO:0007669"/>
    <property type="project" value="InterPro"/>
</dbReference>
<gene>
    <name evidence="17" type="ORF">OSB04_007569</name>
</gene>
<dbReference type="GO" id="GO:0004674">
    <property type="term" value="F:protein serine/threonine kinase activity"/>
    <property type="evidence" value="ECO:0007669"/>
    <property type="project" value="UniProtKB-KW"/>
</dbReference>
<evidence type="ECO:0000256" key="8">
    <source>
        <dbReference type="ARBA" id="ARBA00022840"/>
    </source>
</evidence>
<dbReference type="Pfam" id="PF07714">
    <property type="entry name" value="PK_Tyr_Ser-Thr"/>
    <property type="match status" value="1"/>
</dbReference>
<dbReference type="FunFam" id="3.30.200.20:FF:000645">
    <property type="entry name" value="Receptor-like protein kinase FERONIA"/>
    <property type="match status" value="1"/>
</dbReference>
<dbReference type="SUPFAM" id="SSF56112">
    <property type="entry name" value="Protein kinase-like (PK-like)"/>
    <property type="match status" value="1"/>
</dbReference>
<dbReference type="SMART" id="SM00220">
    <property type="entry name" value="S_TKc"/>
    <property type="match status" value="1"/>
</dbReference>
<dbReference type="Gene3D" id="1.10.510.10">
    <property type="entry name" value="Transferase(Phosphotransferase) domain 1"/>
    <property type="match status" value="1"/>
</dbReference>
<keyword evidence="11" id="KW-0325">Glycoprotein</keyword>
<protein>
    <recommendedName>
        <fullName evidence="16">Protein kinase domain-containing protein</fullName>
    </recommendedName>
</protein>
<evidence type="ECO:0000256" key="4">
    <source>
        <dbReference type="ARBA" id="ARBA00022692"/>
    </source>
</evidence>
<dbReference type="InterPro" id="IPR000719">
    <property type="entry name" value="Prot_kinase_dom"/>
</dbReference>
<dbReference type="Pfam" id="PF12819">
    <property type="entry name" value="Malectin_like"/>
    <property type="match status" value="1"/>
</dbReference>
<feature type="domain" description="Protein kinase" evidence="16">
    <location>
        <begin position="514"/>
        <end position="785"/>
    </location>
</feature>